<organism evidence="2 3">
    <name type="scientific">Paenibacillus odorifer</name>
    <dbReference type="NCBI Taxonomy" id="189426"/>
    <lineage>
        <taxon>Bacteria</taxon>
        <taxon>Bacillati</taxon>
        <taxon>Bacillota</taxon>
        <taxon>Bacilli</taxon>
        <taxon>Bacillales</taxon>
        <taxon>Paenibacillaceae</taxon>
        <taxon>Paenibacillus</taxon>
    </lineage>
</organism>
<dbReference type="RefSeq" id="WP_179087663.1">
    <property type="nucleotide sequence ID" value="NZ_MPVP01000708.1"/>
</dbReference>
<reference evidence="2 3" key="1">
    <citation type="submission" date="2016-11" db="EMBL/GenBank/DDBJ databases">
        <title>Paenibacillus species isolates.</title>
        <authorList>
            <person name="Beno S.M."/>
        </authorList>
    </citation>
    <scope>NUCLEOTIDE SEQUENCE [LARGE SCALE GENOMIC DNA]</scope>
    <source>
        <strain evidence="2 3">FSL H7-0433</strain>
    </source>
</reference>
<comment type="caution">
    <text evidence="2">The sequence shown here is derived from an EMBL/GenBank/DDBJ whole genome shotgun (WGS) entry which is preliminary data.</text>
</comment>
<evidence type="ECO:0000313" key="2">
    <source>
        <dbReference type="EMBL" id="OMC92742.1"/>
    </source>
</evidence>
<gene>
    <name evidence="2" type="ORF">BSO21_34325</name>
</gene>
<feature type="non-terminal residue" evidence="2">
    <location>
        <position position="1"/>
    </location>
</feature>
<proteinExistence type="predicted"/>
<sequence length="147" mass="16945">IVTYENFKEMKLFSNISFIQNIINNIFEKIIEQDKNVKRTLTIKSTVGDSIQHLLTYLLKIIIVVNGIMSKLSIGVIIMSIETATKLQNALINLISCALTLYENCLYLLSFERLNKINSIKSEEVREDLIKDFVMQLSDITEVEKLR</sequence>
<feature type="transmembrane region" description="Helical" evidence="1">
    <location>
        <begin position="54"/>
        <end position="78"/>
    </location>
</feature>
<name>A0ABX3GBX5_9BACL</name>
<keyword evidence="3" id="KW-1185">Reference proteome</keyword>
<feature type="transmembrane region" description="Helical" evidence="1">
    <location>
        <begin position="90"/>
        <end position="109"/>
    </location>
</feature>
<accession>A0ABX3GBX5</accession>
<protein>
    <submittedName>
        <fullName evidence="2">Uncharacterized protein</fullName>
    </submittedName>
</protein>
<dbReference type="EMBL" id="MPVP01000708">
    <property type="protein sequence ID" value="OMC92742.1"/>
    <property type="molecule type" value="Genomic_DNA"/>
</dbReference>
<dbReference type="Proteomes" id="UP000187158">
    <property type="component" value="Unassembled WGS sequence"/>
</dbReference>
<evidence type="ECO:0000313" key="3">
    <source>
        <dbReference type="Proteomes" id="UP000187158"/>
    </source>
</evidence>
<keyword evidence="1" id="KW-0472">Membrane</keyword>
<evidence type="ECO:0000256" key="1">
    <source>
        <dbReference type="SAM" id="Phobius"/>
    </source>
</evidence>
<keyword evidence="1" id="KW-1133">Transmembrane helix</keyword>
<keyword evidence="1" id="KW-0812">Transmembrane</keyword>